<keyword evidence="2" id="KW-1185">Reference proteome</keyword>
<gene>
    <name evidence="1" type="ORF">E5331_17240</name>
</gene>
<proteinExistence type="predicted"/>
<sequence>MVKHIVTFKFKGSDEVRKEIARKFADALMALPAQIAELKSIEVGINENPKESWDLVLTATADSLEDVAIYSAHPAHVAAVQIIAPYKEDRACVDFSF</sequence>
<comment type="caution">
    <text evidence="1">The sequence shown here is derived from an EMBL/GenBank/DDBJ whole genome shotgun (WGS) entry which is preliminary data.</text>
</comment>
<protein>
    <submittedName>
        <fullName evidence="1">Dabb family protein</fullName>
    </submittedName>
</protein>
<dbReference type="EMBL" id="SRYB01000035">
    <property type="protein sequence ID" value="TGY76849.1"/>
    <property type="molecule type" value="Genomic_DNA"/>
</dbReference>
<evidence type="ECO:0000313" key="1">
    <source>
        <dbReference type="EMBL" id="TGY76849.1"/>
    </source>
</evidence>
<organism evidence="1 2">
    <name type="scientific">Lepagella muris</name>
    <dbReference type="NCBI Taxonomy" id="3032870"/>
    <lineage>
        <taxon>Bacteria</taxon>
        <taxon>Pseudomonadati</taxon>
        <taxon>Bacteroidota</taxon>
        <taxon>Bacteroidia</taxon>
        <taxon>Bacteroidales</taxon>
        <taxon>Muribaculaceae</taxon>
        <taxon>Lepagella</taxon>
    </lineage>
</organism>
<dbReference type="Proteomes" id="UP000306319">
    <property type="component" value="Unassembled WGS sequence"/>
</dbReference>
<name>A0AC61RD80_9BACT</name>
<evidence type="ECO:0000313" key="2">
    <source>
        <dbReference type="Proteomes" id="UP000306319"/>
    </source>
</evidence>
<reference evidence="1" key="1">
    <citation type="submission" date="2019-04" db="EMBL/GenBank/DDBJ databases">
        <title>Microbes associate with the intestines of laboratory mice.</title>
        <authorList>
            <person name="Navarre W."/>
            <person name="Wong E."/>
            <person name="Huang K."/>
            <person name="Tropini C."/>
            <person name="Ng K."/>
            <person name="Yu B."/>
        </authorList>
    </citation>
    <scope>NUCLEOTIDE SEQUENCE</scope>
    <source>
        <strain evidence="1">NM04_E33</strain>
    </source>
</reference>
<accession>A0AC61RD80</accession>